<feature type="transmembrane region" description="Helical" evidence="11">
    <location>
        <begin position="311"/>
        <end position="331"/>
    </location>
</feature>
<feature type="transmembrane region" description="Helical" evidence="11">
    <location>
        <begin position="96"/>
        <end position="113"/>
    </location>
</feature>
<proteinExistence type="inferred from homology"/>
<evidence type="ECO:0000256" key="1">
    <source>
        <dbReference type="ARBA" id="ARBA00004429"/>
    </source>
</evidence>
<keyword evidence="8 11" id="KW-0472">Membrane</keyword>
<keyword evidence="7 11" id="KW-1133">Transmembrane helix</keyword>
<dbReference type="EMBL" id="UOEJ01000165">
    <property type="protein sequence ID" value="VAW02860.1"/>
    <property type="molecule type" value="Genomic_DNA"/>
</dbReference>
<evidence type="ECO:0000256" key="9">
    <source>
        <dbReference type="ARBA" id="ARBA00037230"/>
    </source>
</evidence>
<keyword evidence="14" id="KW-0456">Lyase</keyword>
<evidence type="ECO:0000256" key="8">
    <source>
        <dbReference type="ARBA" id="ARBA00023136"/>
    </source>
</evidence>
<evidence type="ECO:0000256" key="5">
    <source>
        <dbReference type="ARBA" id="ARBA00022692"/>
    </source>
</evidence>
<organism evidence="14">
    <name type="scientific">hydrothermal vent metagenome</name>
    <dbReference type="NCBI Taxonomy" id="652676"/>
    <lineage>
        <taxon>unclassified sequences</taxon>
        <taxon>metagenomes</taxon>
        <taxon>ecological metagenomes</taxon>
    </lineage>
</organism>
<feature type="transmembrane region" description="Helical" evidence="11">
    <location>
        <begin position="41"/>
        <end position="62"/>
    </location>
</feature>
<keyword evidence="4" id="KW-0997">Cell inner membrane</keyword>
<comment type="subcellular location">
    <subcellularLocation>
        <location evidence="1">Cell inner membrane</location>
        <topology evidence="1">Multi-pass membrane protein</topology>
    </subcellularLocation>
</comment>
<feature type="compositionally biased region" description="Basic residues" evidence="10">
    <location>
        <begin position="656"/>
        <end position="675"/>
    </location>
</feature>
<evidence type="ECO:0000256" key="3">
    <source>
        <dbReference type="ARBA" id="ARBA00022475"/>
    </source>
</evidence>
<dbReference type="PRINTS" id="PR01410">
    <property type="entry name" value="CCBIOGENESIS"/>
</dbReference>
<dbReference type="PANTHER" id="PTHR43653">
    <property type="entry name" value="CYTOCHROME C ASSEMBLY PROTEIN-RELATED"/>
    <property type="match status" value="1"/>
</dbReference>
<reference evidence="14" key="1">
    <citation type="submission" date="2018-06" db="EMBL/GenBank/DDBJ databases">
        <authorList>
            <person name="Zhirakovskaya E."/>
        </authorList>
    </citation>
    <scope>NUCLEOTIDE SEQUENCE</scope>
</reference>
<feature type="transmembrane region" description="Helical" evidence="11">
    <location>
        <begin position="175"/>
        <end position="195"/>
    </location>
</feature>
<feature type="transmembrane region" description="Helical" evidence="11">
    <location>
        <begin position="351"/>
        <end position="370"/>
    </location>
</feature>
<evidence type="ECO:0000259" key="13">
    <source>
        <dbReference type="Pfam" id="PF16327"/>
    </source>
</evidence>
<dbReference type="GO" id="GO:0016829">
    <property type="term" value="F:lyase activity"/>
    <property type="evidence" value="ECO:0007669"/>
    <property type="project" value="UniProtKB-KW"/>
</dbReference>
<evidence type="ECO:0000256" key="10">
    <source>
        <dbReference type="SAM" id="MobiDB-lite"/>
    </source>
</evidence>
<dbReference type="Pfam" id="PF01578">
    <property type="entry name" value="Cytochrom_C_asm"/>
    <property type="match status" value="1"/>
</dbReference>
<dbReference type="GO" id="GO:0017004">
    <property type="term" value="P:cytochrome complex assembly"/>
    <property type="evidence" value="ECO:0007669"/>
    <property type="project" value="UniProtKB-KW"/>
</dbReference>
<dbReference type="InterPro" id="IPR003567">
    <property type="entry name" value="Cyt_c_biogenesis"/>
</dbReference>
<feature type="transmembrane region" description="Helical" evidence="11">
    <location>
        <begin position="249"/>
        <end position="265"/>
    </location>
</feature>
<feature type="transmembrane region" description="Helical" evidence="11">
    <location>
        <begin position="494"/>
        <end position="518"/>
    </location>
</feature>
<feature type="transmembrane region" description="Helical" evidence="11">
    <location>
        <begin position="207"/>
        <end position="229"/>
    </location>
</feature>
<feature type="domain" description="Cytochrome c-type biogenesis protein CcmF C-terminal" evidence="13">
    <location>
        <begin position="315"/>
        <end position="640"/>
    </location>
</feature>
<name>A0A3B0SEV4_9ZZZZ</name>
<accession>A0A3B0SEV4</accession>
<keyword evidence="5 11" id="KW-0812">Transmembrane</keyword>
<feature type="transmembrane region" description="Helical" evidence="11">
    <location>
        <begin position="6"/>
        <end position="29"/>
    </location>
</feature>
<gene>
    <name evidence="14" type="ORF">MNBD_ALPHA01-2215</name>
</gene>
<feature type="transmembrane region" description="Helical" evidence="11">
    <location>
        <begin position="277"/>
        <end position="305"/>
    </location>
</feature>
<keyword evidence="3" id="KW-1003">Cell membrane</keyword>
<evidence type="ECO:0000256" key="7">
    <source>
        <dbReference type="ARBA" id="ARBA00022989"/>
    </source>
</evidence>
<sequence length="675" mass="74395">MIAELGHYLLVLALGLAVIQAIFPMVGAARQDGRMMKVGQAAAYGQFFFSLLAFMALTYAYLISDFSVAVVARNSHSLKPLLYKISGVWGNHEGSLLFWVMFLALFGALVAYFGRGLPKSLRARVLSIQAMVGIGFYLFMLLTSNPFERLPDVPFEGNGLNPLLQDPGLAFHPPFLYLGYVGLSVVFSFAIAALIEGRLDPAWARWVRPWTLLAWVFLTIGIVLGSWWAYYELGWGGWWAWDPVENASFMPWLVATALLHSAIVVEKRDTLKSWTVLLAIIAFSFSLLGTFIVRSGIITSVHAFATDPERGMFILVFLALVIGGSLLLFAIRSDKLQAGGLFAPISRESGLVINNLFLSVAAAVVLYGTLHPLISDAFFGVKSSVGAPFFNLVFGFLMIPLVMMMGFGIHFNWKRADIKGISQRLMAITGISLIAALMTLYVTYGGAIMPAVWVGIGLWLLLATLQELARRIKLFQVPFRNSLSRLMRQPRSSWGMSLGHLGFAIGLLGIIATSSWSIEAQKVMRFGESITIGDYDLTLKDVIPVAGPNYTAVRGIISVTSKDGTEYTAYPESRTYVSSPMTTTEGAVRTTMTGDLFIVIGESLGSDRWGVRVYYKPMQVWLWIGTTIMVLGGMASLSDRRYRIGSPKGKAEKNHLAKKNLKGRKKPERKVRHAT</sequence>
<dbReference type="GO" id="GO:0015232">
    <property type="term" value="F:heme transmembrane transporter activity"/>
    <property type="evidence" value="ECO:0007669"/>
    <property type="project" value="InterPro"/>
</dbReference>
<dbReference type="GO" id="GO:0005886">
    <property type="term" value="C:plasma membrane"/>
    <property type="evidence" value="ECO:0007669"/>
    <property type="project" value="UniProtKB-SubCell"/>
</dbReference>
<dbReference type="PRINTS" id="PR01411">
    <property type="entry name" value="CCMFBIOGNSIS"/>
</dbReference>
<dbReference type="InterPro" id="IPR003568">
    <property type="entry name" value="Cyt_c_biogenesis_CcmF"/>
</dbReference>
<dbReference type="NCBIfam" id="NF007691">
    <property type="entry name" value="PRK10369.1"/>
    <property type="match status" value="1"/>
</dbReference>
<evidence type="ECO:0000256" key="6">
    <source>
        <dbReference type="ARBA" id="ARBA00022748"/>
    </source>
</evidence>
<evidence type="ECO:0000256" key="4">
    <source>
        <dbReference type="ARBA" id="ARBA00022519"/>
    </source>
</evidence>
<dbReference type="NCBIfam" id="TIGR00353">
    <property type="entry name" value="nrfE"/>
    <property type="match status" value="1"/>
</dbReference>
<comment type="similarity">
    <text evidence="2">Belongs to the CcmF/CycK/Ccl1/NrfE/CcsA family.</text>
</comment>
<feature type="region of interest" description="Disordered" evidence="10">
    <location>
        <begin position="646"/>
        <end position="675"/>
    </location>
</feature>
<feature type="domain" description="Cytochrome c assembly protein" evidence="12">
    <location>
        <begin position="89"/>
        <end position="295"/>
    </location>
</feature>
<dbReference type="PANTHER" id="PTHR43653:SF1">
    <property type="entry name" value="CYTOCHROME C-TYPE BIOGENESIS PROTEIN CCMF"/>
    <property type="match status" value="1"/>
</dbReference>
<protein>
    <submittedName>
        <fullName evidence="14">Cytochrome c heme lyase subunit CcmF</fullName>
    </submittedName>
</protein>
<dbReference type="InterPro" id="IPR032523">
    <property type="entry name" value="CcmF_C"/>
</dbReference>
<evidence type="ECO:0000256" key="2">
    <source>
        <dbReference type="ARBA" id="ARBA00009186"/>
    </source>
</evidence>
<comment type="function">
    <text evidence="9">Required for the biogenesis of c-type cytochromes. Possible subunit of a heme lyase.</text>
</comment>
<feature type="transmembrane region" description="Helical" evidence="11">
    <location>
        <begin position="620"/>
        <end position="638"/>
    </location>
</feature>
<evidence type="ECO:0000256" key="11">
    <source>
        <dbReference type="SAM" id="Phobius"/>
    </source>
</evidence>
<evidence type="ECO:0000259" key="12">
    <source>
        <dbReference type="Pfam" id="PF01578"/>
    </source>
</evidence>
<dbReference type="Pfam" id="PF16327">
    <property type="entry name" value="CcmF_C"/>
    <property type="match status" value="1"/>
</dbReference>
<dbReference type="GO" id="GO:0020037">
    <property type="term" value="F:heme binding"/>
    <property type="evidence" value="ECO:0007669"/>
    <property type="project" value="InterPro"/>
</dbReference>
<dbReference type="InterPro" id="IPR002541">
    <property type="entry name" value="Cyt_c_assembly"/>
</dbReference>
<dbReference type="AlphaFoldDB" id="A0A3B0SEV4"/>
<keyword evidence="6" id="KW-0201">Cytochrome c-type biogenesis</keyword>
<evidence type="ECO:0000313" key="14">
    <source>
        <dbReference type="EMBL" id="VAW02860.1"/>
    </source>
</evidence>
<feature type="transmembrane region" description="Helical" evidence="11">
    <location>
        <begin position="125"/>
        <end position="142"/>
    </location>
</feature>
<feature type="transmembrane region" description="Helical" evidence="11">
    <location>
        <begin position="390"/>
        <end position="413"/>
    </location>
</feature>
<feature type="transmembrane region" description="Helical" evidence="11">
    <location>
        <begin position="425"/>
        <end position="442"/>
    </location>
</feature>